<evidence type="ECO:0000256" key="2">
    <source>
        <dbReference type="ARBA" id="ARBA00022573"/>
    </source>
</evidence>
<dbReference type="UniPathway" id="UPA00148"/>
<dbReference type="PANTHER" id="PTHR36925:SF1">
    <property type="entry name" value="COBALT-PRECORRIN-6A REDUCTASE"/>
    <property type="match status" value="1"/>
</dbReference>
<dbReference type="PROSITE" id="PS51014">
    <property type="entry name" value="COBK_CBIJ"/>
    <property type="match status" value="1"/>
</dbReference>
<sequence>MILVLGGTKEAHELCDYLIAEKIEFYLSVATDYAIDIFKAYDKYMIVGKLDKNGIINFCEKNNVDLIVDITHPYAFMVSQNAIEAASEMGISYLRYERQSSSAYSDENIYYVETHEEAIKLAMTLSDKIFLTVGSNNADIYAPYNQSVDIFIRILPKSDLVKKCEDLGFKNSNIIAMQGPFSKALNKAMLTSTNAGVLITKESGNLGGFMDKLEACIELDVKLIVVQRPIVNYPLMFNDIEVLKRVIREK</sequence>
<evidence type="ECO:0000313" key="4">
    <source>
        <dbReference type="EMBL" id="SKB55817.1"/>
    </source>
</evidence>
<dbReference type="RefSeq" id="WP_079589901.1">
    <property type="nucleotide sequence ID" value="NZ_CP154629.1"/>
</dbReference>
<dbReference type="GO" id="GO:0009236">
    <property type="term" value="P:cobalamin biosynthetic process"/>
    <property type="evidence" value="ECO:0007669"/>
    <property type="project" value="UniProtKB-UniPathway"/>
</dbReference>
<keyword evidence="3" id="KW-0560">Oxidoreductase</keyword>
<dbReference type="Pfam" id="PF02571">
    <property type="entry name" value="CbiJ"/>
    <property type="match status" value="1"/>
</dbReference>
<comment type="pathway">
    <text evidence="1">Cofactor biosynthesis; adenosylcobalamin biosynthesis.</text>
</comment>
<evidence type="ECO:0000256" key="3">
    <source>
        <dbReference type="ARBA" id="ARBA00023002"/>
    </source>
</evidence>
<gene>
    <name evidence="4" type="ORF">SAMN02745120_2102</name>
</gene>
<evidence type="ECO:0000256" key="1">
    <source>
        <dbReference type="ARBA" id="ARBA00004953"/>
    </source>
</evidence>
<proteinExistence type="predicted"/>
<name>A0A1T5C8R7_9FIRM</name>
<protein>
    <submittedName>
        <fullName evidence="4">Cobalt-precorrin 6A reductase</fullName>
    </submittedName>
</protein>
<keyword evidence="5" id="KW-1185">Reference proteome</keyword>
<dbReference type="OrthoDB" id="9780707at2"/>
<accession>A0A1T5C8R7</accession>
<dbReference type="NCBIfam" id="TIGR00715">
    <property type="entry name" value="precor6x_red"/>
    <property type="match status" value="1"/>
</dbReference>
<dbReference type="Proteomes" id="UP000243406">
    <property type="component" value="Unassembled WGS sequence"/>
</dbReference>
<reference evidence="5" key="1">
    <citation type="submission" date="2017-02" db="EMBL/GenBank/DDBJ databases">
        <authorList>
            <person name="Varghese N."/>
            <person name="Submissions S."/>
        </authorList>
    </citation>
    <scope>NUCLEOTIDE SEQUENCE [LARGE SCALE GENOMIC DNA]</scope>
    <source>
        <strain evidence="5">ATCC 35199</strain>
    </source>
</reference>
<dbReference type="InterPro" id="IPR003723">
    <property type="entry name" value="Precorrin-6x_reduct"/>
</dbReference>
<keyword evidence="2" id="KW-0169">Cobalamin biosynthesis</keyword>
<dbReference type="EMBL" id="FUYN01000004">
    <property type="protein sequence ID" value="SKB55817.1"/>
    <property type="molecule type" value="Genomic_DNA"/>
</dbReference>
<dbReference type="PANTHER" id="PTHR36925">
    <property type="entry name" value="COBALT-PRECORRIN-6A REDUCTASE"/>
    <property type="match status" value="1"/>
</dbReference>
<dbReference type="GO" id="GO:0016994">
    <property type="term" value="F:precorrin-6A reductase activity"/>
    <property type="evidence" value="ECO:0007669"/>
    <property type="project" value="InterPro"/>
</dbReference>
<evidence type="ECO:0000313" key="5">
    <source>
        <dbReference type="Proteomes" id="UP000243406"/>
    </source>
</evidence>
<dbReference type="AlphaFoldDB" id="A0A1T5C8R7"/>
<organism evidence="4 5">
    <name type="scientific">Acetoanaerobium noterae</name>
    <dbReference type="NCBI Taxonomy" id="745369"/>
    <lineage>
        <taxon>Bacteria</taxon>
        <taxon>Bacillati</taxon>
        <taxon>Bacillota</taxon>
        <taxon>Clostridia</taxon>
        <taxon>Peptostreptococcales</taxon>
        <taxon>Filifactoraceae</taxon>
        <taxon>Acetoanaerobium</taxon>
    </lineage>
</organism>